<gene>
    <name evidence="8" type="ORF">FCC1311_093302</name>
</gene>
<dbReference type="AlphaFoldDB" id="A0A2R5GQF2"/>
<dbReference type="GO" id="GO:0016020">
    <property type="term" value="C:membrane"/>
    <property type="evidence" value="ECO:0007669"/>
    <property type="project" value="UniProtKB-SubCell"/>
</dbReference>
<evidence type="ECO:0000256" key="6">
    <source>
        <dbReference type="SAM" id="MobiDB-lite"/>
    </source>
</evidence>
<feature type="transmembrane region" description="Helical" evidence="7">
    <location>
        <begin position="77"/>
        <end position="96"/>
    </location>
</feature>
<keyword evidence="2" id="KW-0813">Transport</keyword>
<sequence length="686" mass="75496">MMGVDDPAAAPPKVATEAGPEAATIEEGVSKNFDEDEEVARNLDWRRQITVRGVLVGIVVGFAMTIISLKLSLTTGVIPSLNICAGLLGFIGIRTGTRVLGRWLSDKYEFTKQENTVVQTLAVAQYSTAFILGFGSYYIAMDKNSWIATGSIESQASQVAEITYGNTIPFALLICFTGIFTLNALRKNFVVDLNLTYPSGTATAVMINGFFADNGRLAHQQFATFGRWFCVGFFKDFFDWFFQGDGSCGLATWPTFGMKAYDWSWSFDWSINYIGVGMLCGHSVNYSMMVGAIIGWGIMWPIFEGKAGDWYPEDAGSNLNGLLGYKVFLAIALIVGDGIYNIIKMAIISYQTYREHQQNKNKVHIEYANEADEMEMRMRHRVFMSDSFPHWVTWGGYIVCLVLGCICIPFLYEGTHWFVLLVAYLMIPFFAPANAYICGLTDWDMSSTFGKLAIFVFAIWSYTYDPNTGILAGLATCGVVLAGTSQAAVLMQDYKTGFITRSSPKAMFFAQLLGTFVGCFLSPAAFFIFYNAFDVGDPDGPYPAPYGEIYRAMAILGTEGFGALPTHCPAIMLGFFLAAWVMNLTRDLAPRFMSESKAQILQNIIPIPGVMSIPFYISASLAIDMCLGSLVNFIWKRYYTETFSDFYIAVASGLIAGDGLWSLPSAILALAGVSSPICMSFSKTAA</sequence>
<feature type="transmembrane region" description="Helical" evidence="7">
    <location>
        <begin position="284"/>
        <end position="303"/>
    </location>
</feature>
<dbReference type="InterPro" id="IPR045035">
    <property type="entry name" value="YSL-like"/>
</dbReference>
<name>A0A2R5GQF2_9STRA</name>
<evidence type="ECO:0000256" key="2">
    <source>
        <dbReference type="ARBA" id="ARBA00022448"/>
    </source>
</evidence>
<feature type="transmembrane region" description="Helical" evidence="7">
    <location>
        <begin position="323"/>
        <end position="343"/>
    </location>
</feature>
<keyword evidence="5 7" id="KW-0472">Membrane</keyword>
<dbReference type="PANTHER" id="PTHR31645:SF0">
    <property type="entry name" value="OLIGOPEPTIDE TRANSPORTER YGL114W-RELATED"/>
    <property type="match status" value="1"/>
</dbReference>
<organism evidence="8 9">
    <name type="scientific">Hondaea fermentalgiana</name>
    <dbReference type="NCBI Taxonomy" id="2315210"/>
    <lineage>
        <taxon>Eukaryota</taxon>
        <taxon>Sar</taxon>
        <taxon>Stramenopiles</taxon>
        <taxon>Bigyra</taxon>
        <taxon>Labyrinthulomycetes</taxon>
        <taxon>Thraustochytrida</taxon>
        <taxon>Thraustochytriidae</taxon>
        <taxon>Hondaea</taxon>
    </lineage>
</organism>
<reference evidence="8 9" key="1">
    <citation type="submission" date="2017-12" db="EMBL/GenBank/DDBJ databases">
        <title>Sequencing, de novo assembly and annotation of complete genome of a new Thraustochytrid species, strain FCC1311.</title>
        <authorList>
            <person name="Sedici K."/>
            <person name="Godart F."/>
            <person name="Aiese Cigliano R."/>
            <person name="Sanseverino W."/>
            <person name="Barakat M."/>
            <person name="Ortet P."/>
            <person name="Marechal E."/>
            <person name="Cagnac O."/>
            <person name="Amato A."/>
        </authorList>
    </citation>
    <scope>NUCLEOTIDE SEQUENCE [LARGE SCALE GENOMIC DNA]</scope>
</reference>
<dbReference type="PANTHER" id="PTHR31645">
    <property type="entry name" value="OLIGOPEPTIDE TRANSPORTER YGL114W-RELATED"/>
    <property type="match status" value="1"/>
</dbReference>
<dbReference type="NCBIfam" id="TIGR00728">
    <property type="entry name" value="OPT_sfam"/>
    <property type="match status" value="1"/>
</dbReference>
<dbReference type="InParanoid" id="A0A2R5GQF2"/>
<evidence type="ECO:0000256" key="4">
    <source>
        <dbReference type="ARBA" id="ARBA00022989"/>
    </source>
</evidence>
<keyword evidence="3 7" id="KW-0812">Transmembrane</keyword>
<evidence type="ECO:0000256" key="3">
    <source>
        <dbReference type="ARBA" id="ARBA00022692"/>
    </source>
</evidence>
<comment type="caution">
    <text evidence="8">The sequence shown here is derived from an EMBL/GenBank/DDBJ whole genome shotgun (WGS) entry which is preliminary data.</text>
</comment>
<feature type="transmembrane region" description="Helical" evidence="7">
    <location>
        <begin position="610"/>
        <end position="635"/>
    </location>
</feature>
<evidence type="ECO:0000313" key="8">
    <source>
        <dbReference type="EMBL" id="GBG33106.1"/>
    </source>
</evidence>
<dbReference type="InterPro" id="IPR004813">
    <property type="entry name" value="OPT"/>
</dbReference>
<proteinExistence type="predicted"/>
<feature type="transmembrane region" description="Helical" evidence="7">
    <location>
        <begin position="49"/>
        <end position="71"/>
    </location>
</feature>
<feature type="transmembrane region" description="Helical" evidence="7">
    <location>
        <begin position="388"/>
        <end position="411"/>
    </location>
</feature>
<evidence type="ECO:0000256" key="1">
    <source>
        <dbReference type="ARBA" id="ARBA00004141"/>
    </source>
</evidence>
<feature type="transmembrane region" description="Helical" evidence="7">
    <location>
        <begin position="167"/>
        <end position="185"/>
    </location>
</feature>
<feature type="transmembrane region" description="Helical" evidence="7">
    <location>
        <begin position="570"/>
        <end position="589"/>
    </location>
</feature>
<protein>
    <submittedName>
        <fullName evidence="8">Metal-nicotianamine transporter YSL2</fullName>
    </submittedName>
</protein>
<evidence type="ECO:0000313" key="9">
    <source>
        <dbReference type="Proteomes" id="UP000241890"/>
    </source>
</evidence>
<dbReference type="GO" id="GO:0035673">
    <property type="term" value="F:oligopeptide transmembrane transporter activity"/>
    <property type="evidence" value="ECO:0007669"/>
    <property type="project" value="InterPro"/>
</dbReference>
<dbReference type="Proteomes" id="UP000241890">
    <property type="component" value="Unassembled WGS sequence"/>
</dbReference>
<keyword evidence="9" id="KW-1185">Reference proteome</keyword>
<dbReference type="EMBL" id="BEYU01000144">
    <property type="protein sequence ID" value="GBG33106.1"/>
    <property type="molecule type" value="Genomic_DNA"/>
</dbReference>
<accession>A0A2R5GQF2</accession>
<keyword evidence="4 7" id="KW-1133">Transmembrane helix</keyword>
<evidence type="ECO:0000256" key="5">
    <source>
        <dbReference type="ARBA" id="ARBA00023136"/>
    </source>
</evidence>
<comment type="subcellular location">
    <subcellularLocation>
        <location evidence="1">Membrane</location>
        <topology evidence="1">Multi-pass membrane protein</topology>
    </subcellularLocation>
</comment>
<feature type="transmembrane region" description="Helical" evidence="7">
    <location>
        <begin position="512"/>
        <end position="533"/>
    </location>
</feature>
<feature type="transmembrane region" description="Helical" evidence="7">
    <location>
        <begin position="117"/>
        <end position="140"/>
    </location>
</feature>
<evidence type="ECO:0000256" key="7">
    <source>
        <dbReference type="SAM" id="Phobius"/>
    </source>
</evidence>
<dbReference type="Pfam" id="PF03169">
    <property type="entry name" value="OPT"/>
    <property type="match status" value="1"/>
</dbReference>
<feature type="region of interest" description="Disordered" evidence="6">
    <location>
        <begin position="1"/>
        <end position="21"/>
    </location>
</feature>
<feature type="transmembrane region" description="Helical" evidence="7">
    <location>
        <begin position="470"/>
        <end position="491"/>
    </location>
</feature>
<dbReference type="OrthoDB" id="627262at2759"/>
<feature type="transmembrane region" description="Helical" evidence="7">
    <location>
        <begin position="647"/>
        <end position="673"/>
    </location>
</feature>
<feature type="transmembrane region" description="Helical" evidence="7">
    <location>
        <begin position="417"/>
        <end position="436"/>
    </location>
</feature>